<reference evidence="2" key="1">
    <citation type="submission" date="2017-07" db="EMBL/GenBank/DDBJ databases">
        <title>Taro Niue Genome Assembly and Annotation.</title>
        <authorList>
            <person name="Atibalentja N."/>
            <person name="Keating K."/>
            <person name="Fields C.J."/>
        </authorList>
    </citation>
    <scope>NUCLEOTIDE SEQUENCE</scope>
    <source>
        <strain evidence="2">Niue_2</strain>
        <tissue evidence="2">Leaf</tissue>
    </source>
</reference>
<organism evidence="2 3">
    <name type="scientific">Colocasia esculenta</name>
    <name type="common">Wild taro</name>
    <name type="synonym">Arum esculentum</name>
    <dbReference type="NCBI Taxonomy" id="4460"/>
    <lineage>
        <taxon>Eukaryota</taxon>
        <taxon>Viridiplantae</taxon>
        <taxon>Streptophyta</taxon>
        <taxon>Embryophyta</taxon>
        <taxon>Tracheophyta</taxon>
        <taxon>Spermatophyta</taxon>
        <taxon>Magnoliopsida</taxon>
        <taxon>Liliopsida</taxon>
        <taxon>Araceae</taxon>
        <taxon>Aroideae</taxon>
        <taxon>Colocasieae</taxon>
        <taxon>Colocasia</taxon>
    </lineage>
</organism>
<protein>
    <submittedName>
        <fullName evidence="2">Uncharacterized protein</fullName>
    </submittedName>
</protein>
<evidence type="ECO:0000313" key="3">
    <source>
        <dbReference type="Proteomes" id="UP000652761"/>
    </source>
</evidence>
<comment type="caution">
    <text evidence="2">The sequence shown here is derived from an EMBL/GenBank/DDBJ whole genome shotgun (WGS) entry which is preliminary data.</text>
</comment>
<proteinExistence type="predicted"/>
<keyword evidence="1" id="KW-0812">Transmembrane</keyword>
<feature type="transmembrane region" description="Helical" evidence="1">
    <location>
        <begin position="143"/>
        <end position="166"/>
    </location>
</feature>
<gene>
    <name evidence="2" type="ORF">Taro_052261</name>
</gene>
<dbReference type="EMBL" id="NMUH01008787">
    <property type="protein sequence ID" value="MQM19260.1"/>
    <property type="molecule type" value="Genomic_DNA"/>
</dbReference>
<name>A0A843XJC0_COLES</name>
<feature type="transmembrane region" description="Helical" evidence="1">
    <location>
        <begin position="106"/>
        <end position="131"/>
    </location>
</feature>
<keyword evidence="1" id="KW-0472">Membrane</keyword>
<dbReference type="Proteomes" id="UP000652761">
    <property type="component" value="Unassembled WGS sequence"/>
</dbReference>
<accession>A0A843XJC0</accession>
<evidence type="ECO:0000313" key="2">
    <source>
        <dbReference type="EMBL" id="MQM19260.1"/>
    </source>
</evidence>
<feature type="transmembrane region" description="Helical" evidence="1">
    <location>
        <begin position="186"/>
        <end position="211"/>
    </location>
</feature>
<evidence type="ECO:0000256" key="1">
    <source>
        <dbReference type="SAM" id="Phobius"/>
    </source>
</evidence>
<keyword evidence="3" id="KW-1185">Reference proteome</keyword>
<sequence>MVLLTWLLGVSRGDTLLFLPNLVEVQDVGACVVRLWSHVVAPVFRELLCLDGGLVVTGVHYRTVVVAVCTSCIASSVSCEREHLYGELRVAFLQVLGGPGVSCKRVLLLLLGACAASVVAIFARAAVGFILGLCIRGVSLLDVCLALCACAPLGAVLCSVGVFARAKQMLVCRVAPLVEHCDTCLWLLSALYWLVVNSVVVALPSGLRCIAWLIMSYRYCRLDCPCYSMPRRCRLRCHALGRAPGSGAGQVVFLSVFEFLSCAGETSWVPVVGWLASFLAPCVLCQMASSRCVFPLVPQLRLDALVAVWCVALSAYGGRSDASCCALLRANMVVALLKLLVLRVFCFCASLVESPFRVVVATTGKSQCDIVVPLHLLFSPTGFHPRVFPVRVLDDWTLMHLGWAMR</sequence>
<dbReference type="AlphaFoldDB" id="A0A843XJC0"/>
<keyword evidence="1" id="KW-1133">Transmembrane helix</keyword>